<reference evidence="5" key="1">
    <citation type="submission" date="2020-09" db="EMBL/GenBank/DDBJ databases">
        <title>Genome-Enabled Discovery of Anthraquinone Biosynthesis in Senna tora.</title>
        <authorList>
            <person name="Kang S.-H."/>
            <person name="Pandey R.P."/>
            <person name="Lee C.-M."/>
            <person name="Sim J.-S."/>
            <person name="Jeong J.-T."/>
            <person name="Choi B.-S."/>
            <person name="Jung M."/>
            <person name="Ginzburg D."/>
            <person name="Zhao K."/>
            <person name="Won S.Y."/>
            <person name="Oh T.-J."/>
            <person name="Yu Y."/>
            <person name="Kim N.-H."/>
            <person name="Lee O.R."/>
            <person name="Lee T.-H."/>
            <person name="Bashyal P."/>
            <person name="Kim T.-S."/>
            <person name="Lee W.-H."/>
            <person name="Kawkins C."/>
            <person name="Kim C.-K."/>
            <person name="Kim J.S."/>
            <person name="Ahn B.O."/>
            <person name="Rhee S.Y."/>
            <person name="Sohng J.K."/>
        </authorList>
    </citation>
    <scope>NUCLEOTIDE SEQUENCE</scope>
    <source>
        <tissue evidence="5">Leaf</tissue>
    </source>
</reference>
<dbReference type="PANTHER" id="PTHR46391">
    <property type="entry name" value="BASIC LEUCINE ZIPPER 34"/>
    <property type="match status" value="1"/>
</dbReference>
<keyword evidence="2" id="KW-0804">Transcription</keyword>
<evidence type="ECO:0000256" key="3">
    <source>
        <dbReference type="ARBA" id="ARBA00023242"/>
    </source>
</evidence>
<keyword evidence="3" id="KW-0539">Nucleus</keyword>
<feature type="region of interest" description="Disordered" evidence="4">
    <location>
        <begin position="1"/>
        <end position="30"/>
    </location>
</feature>
<dbReference type="AlphaFoldDB" id="A0A834WW00"/>
<keyword evidence="6" id="KW-1185">Reference proteome</keyword>
<sequence length="256" mass="29509">MGDTKKREFENFVGGSSHDAGNSDDNKFRKIDQDIERQFREGRNFYPDMDPKNLKEMIARQSSSQGSNQKKAPNVAELEMEVKALKTRIGFIYSQIEAYENKSLSLLIENQAIKLQLVAEEKRRLLQEGMGDTKKREFENFVGGSSHGDGDGDDNKIRKIDQDIERQFLEGHKFYPNMDPKNLKEMIARQSSSQRSPNVAELEMEVKALKSRIGFIYSQIEAYENKSLSLLIENQAIKLQLVAEEKRRLLQEDRLV</sequence>
<name>A0A834WW00_9FABA</name>
<accession>A0A834WW00</accession>
<organism evidence="5 6">
    <name type="scientific">Senna tora</name>
    <dbReference type="NCBI Taxonomy" id="362788"/>
    <lineage>
        <taxon>Eukaryota</taxon>
        <taxon>Viridiplantae</taxon>
        <taxon>Streptophyta</taxon>
        <taxon>Embryophyta</taxon>
        <taxon>Tracheophyta</taxon>
        <taxon>Spermatophyta</taxon>
        <taxon>Magnoliopsida</taxon>
        <taxon>eudicotyledons</taxon>
        <taxon>Gunneridae</taxon>
        <taxon>Pentapetalae</taxon>
        <taxon>rosids</taxon>
        <taxon>fabids</taxon>
        <taxon>Fabales</taxon>
        <taxon>Fabaceae</taxon>
        <taxon>Caesalpinioideae</taxon>
        <taxon>Cassia clade</taxon>
        <taxon>Senna</taxon>
    </lineage>
</organism>
<evidence type="ECO:0000256" key="2">
    <source>
        <dbReference type="ARBA" id="ARBA00023163"/>
    </source>
</evidence>
<dbReference type="GO" id="GO:0005634">
    <property type="term" value="C:nucleus"/>
    <property type="evidence" value="ECO:0007669"/>
    <property type="project" value="TreeGrafter"/>
</dbReference>
<dbReference type="GO" id="GO:0045893">
    <property type="term" value="P:positive regulation of DNA-templated transcription"/>
    <property type="evidence" value="ECO:0007669"/>
    <property type="project" value="TreeGrafter"/>
</dbReference>
<gene>
    <name evidence="5" type="ORF">G2W53_016098</name>
</gene>
<comment type="caution">
    <text evidence="5">The sequence shown here is derived from an EMBL/GenBank/DDBJ whole genome shotgun (WGS) entry which is preliminary data.</text>
</comment>
<keyword evidence="1" id="KW-0805">Transcription regulation</keyword>
<dbReference type="GO" id="GO:0003677">
    <property type="term" value="F:DNA binding"/>
    <property type="evidence" value="ECO:0007669"/>
    <property type="project" value="TreeGrafter"/>
</dbReference>
<evidence type="ECO:0000256" key="4">
    <source>
        <dbReference type="SAM" id="MobiDB-lite"/>
    </source>
</evidence>
<evidence type="ECO:0000313" key="6">
    <source>
        <dbReference type="Proteomes" id="UP000634136"/>
    </source>
</evidence>
<evidence type="ECO:0000256" key="1">
    <source>
        <dbReference type="ARBA" id="ARBA00023015"/>
    </source>
</evidence>
<dbReference type="PANTHER" id="PTHR46391:SF13">
    <property type="entry name" value="ACTIVATOR OF SPOMIN LUC3"/>
    <property type="match status" value="1"/>
</dbReference>
<dbReference type="Proteomes" id="UP000634136">
    <property type="component" value="Unassembled WGS sequence"/>
</dbReference>
<protein>
    <submittedName>
        <fullName evidence="5">Basic leucine zipper 34-like</fullName>
    </submittedName>
</protein>
<evidence type="ECO:0000313" key="5">
    <source>
        <dbReference type="EMBL" id="KAF7833765.1"/>
    </source>
</evidence>
<proteinExistence type="predicted"/>
<dbReference type="InterPro" id="IPR052483">
    <property type="entry name" value="bZIP_transcription_regulators"/>
</dbReference>
<dbReference type="EMBL" id="JAAIUW010000005">
    <property type="protein sequence ID" value="KAF7833765.1"/>
    <property type="molecule type" value="Genomic_DNA"/>
</dbReference>
<feature type="compositionally biased region" description="Basic and acidic residues" evidence="4">
    <location>
        <begin position="1"/>
        <end position="10"/>
    </location>
</feature>